<evidence type="ECO:0000256" key="8">
    <source>
        <dbReference type="ARBA" id="ARBA00023136"/>
    </source>
</evidence>
<keyword evidence="8 9" id="KW-0472">Membrane</keyword>
<feature type="transmembrane region" description="Helical" evidence="9">
    <location>
        <begin position="89"/>
        <end position="107"/>
    </location>
</feature>
<feature type="transmembrane region" description="Helical" evidence="9">
    <location>
        <begin position="36"/>
        <end position="55"/>
    </location>
</feature>
<evidence type="ECO:0000256" key="2">
    <source>
        <dbReference type="ARBA" id="ARBA00022475"/>
    </source>
</evidence>
<keyword evidence="3 9" id="KW-0645">Protease</keyword>
<feature type="active site" evidence="9">
    <location>
        <position position="117"/>
    </location>
</feature>
<dbReference type="HAMAP" id="MF_00161">
    <property type="entry name" value="LspA"/>
    <property type="match status" value="1"/>
</dbReference>
<evidence type="ECO:0000313" key="13">
    <source>
        <dbReference type="Proteomes" id="UP000054618"/>
    </source>
</evidence>
<evidence type="ECO:0000256" key="6">
    <source>
        <dbReference type="ARBA" id="ARBA00022801"/>
    </source>
</evidence>
<dbReference type="EC" id="3.4.23.36" evidence="9"/>
<protein>
    <recommendedName>
        <fullName evidence="9">Lipoprotein signal peptidase</fullName>
        <ecNumber evidence="9">3.4.23.36</ecNumber>
    </recommendedName>
    <alternativeName>
        <fullName evidence="9">Prolipoprotein signal peptidase</fullName>
    </alternativeName>
    <alternativeName>
        <fullName evidence="9">Signal peptidase II</fullName>
        <shortName evidence="9">SPase II</shortName>
    </alternativeName>
</protein>
<gene>
    <name evidence="9 12" type="primary">lspA</name>
    <name evidence="12" type="ORF">Lqui_0574</name>
</gene>
<dbReference type="PANTHER" id="PTHR33695:SF1">
    <property type="entry name" value="LIPOPROTEIN SIGNAL PEPTIDASE"/>
    <property type="match status" value="1"/>
</dbReference>
<dbReference type="PANTHER" id="PTHR33695">
    <property type="entry name" value="LIPOPROTEIN SIGNAL PEPTIDASE"/>
    <property type="match status" value="1"/>
</dbReference>
<feature type="transmembrane region" description="Helical" evidence="9">
    <location>
        <begin position="127"/>
        <end position="147"/>
    </location>
</feature>
<dbReference type="GO" id="GO:0004190">
    <property type="term" value="F:aspartic-type endopeptidase activity"/>
    <property type="evidence" value="ECO:0007669"/>
    <property type="project" value="UniProtKB-UniRule"/>
</dbReference>
<dbReference type="PROSITE" id="PS00855">
    <property type="entry name" value="SPASE_II"/>
    <property type="match status" value="1"/>
</dbReference>
<keyword evidence="7 9" id="KW-1133">Transmembrane helix</keyword>
<dbReference type="RefSeq" id="WP_058506687.1">
    <property type="nucleotide sequence ID" value="NZ_CAAAIK010000002.1"/>
</dbReference>
<dbReference type="UniPathway" id="UPA00665"/>
<evidence type="ECO:0000313" key="12">
    <source>
        <dbReference type="EMBL" id="KTD51730.1"/>
    </source>
</evidence>
<comment type="subcellular location">
    <subcellularLocation>
        <location evidence="9">Cell membrane</location>
        <topology evidence="9">Multi-pass membrane protein</topology>
    </subcellularLocation>
</comment>
<evidence type="ECO:0000256" key="11">
    <source>
        <dbReference type="RuleBase" id="RU004181"/>
    </source>
</evidence>
<comment type="similarity">
    <text evidence="1 9 11">Belongs to the peptidase A8 family.</text>
</comment>
<evidence type="ECO:0000256" key="5">
    <source>
        <dbReference type="ARBA" id="ARBA00022750"/>
    </source>
</evidence>
<dbReference type="GO" id="GO:0006508">
    <property type="term" value="P:proteolysis"/>
    <property type="evidence" value="ECO:0007669"/>
    <property type="project" value="UniProtKB-KW"/>
</dbReference>
<name>A0A0W0Y507_9GAMM</name>
<dbReference type="GO" id="GO:0005886">
    <property type="term" value="C:plasma membrane"/>
    <property type="evidence" value="ECO:0007669"/>
    <property type="project" value="UniProtKB-SubCell"/>
</dbReference>
<dbReference type="AlphaFoldDB" id="A0A0W0Y507"/>
<evidence type="ECO:0000256" key="4">
    <source>
        <dbReference type="ARBA" id="ARBA00022692"/>
    </source>
</evidence>
<dbReference type="PRINTS" id="PR00781">
    <property type="entry name" value="LIPOSIGPTASE"/>
</dbReference>
<comment type="function">
    <text evidence="9 10">This protein specifically catalyzes the removal of signal peptides from prolipoproteins.</text>
</comment>
<keyword evidence="13" id="KW-1185">Reference proteome</keyword>
<evidence type="ECO:0000256" key="9">
    <source>
        <dbReference type="HAMAP-Rule" id="MF_00161"/>
    </source>
</evidence>
<proteinExistence type="inferred from homology"/>
<feature type="transmembrane region" description="Helical" evidence="9">
    <location>
        <begin position="6"/>
        <end position="24"/>
    </location>
</feature>
<dbReference type="STRING" id="45073.Lqui_0574"/>
<reference evidence="12 13" key="1">
    <citation type="submission" date="2015-11" db="EMBL/GenBank/DDBJ databases">
        <title>Genomic analysis of 38 Legionella species identifies large and diverse effector repertoires.</title>
        <authorList>
            <person name="Burstein D."/>
            <person name="Amaro F."/>
            <person name="Zusman T."/>
            <person name="Lifshitz Z."/>
            <person name="Cohen O."/>
            <person name="Gilbert J.A."/>
            <person name="Pupko T."/>
            <person name="Shuman H.A."/>
            <person name="Segal G."/>
        </authorList>
    </citation>
    <scope>NUCLEOTIDE SEQUENCE [LARGE SCALE GENOMIC DNA]</scope>
    <source>
        <strain evidence="12 13">CDC#1442-AUS-E</strain>
    </source>
</reference>
<dbReference type="InterPro" id="IPR001872">
    <property type="entry name" value="Peptidase_A8"/>
</dbReference>
<feature type="transmembrane region" description="Helical" evidence="9">
    <location>
        <begin position="61"/>
        <end position="82"/>
    </location>
</feature>
<accession>A0A0W0Y507</accession>
<comment type="catalytic activity">
    <reaction evidence="9 10">
        <text>Release of signal peptides from bacterial membrane prolipoproteins. Hydrolyzes -Xaa-Yaa-Zaa-|-(S,diacylglyceryl)Cys-, in which Xaa is hydrophobic (preferably Leu), and Yaa (Ala or Ser) and Zaa (Gly or Ala) have small, neutral side chains.</text>
        <dbReference type="EC" id="3.4.23.36"/>
    </reaction>
</comment>
<feature type="active site" evidence="9">
    <location>
        <position position="135"/>
    </location>
</feature>
<sequence>MKKWHWFIISILVIALDQISKYWASTHLVAYQPEPLIPMVNFTLAYNTGAAFSFLSGTGSWHRWFFAGFSIVMSIALIIWLVRLPNKAILQSLAVSLILGGAIGNLYDRALLGHVIDFIDVYYQNYHWPVFNLADSAICLGALFLLLDLCKSPVR</sequence>
<comment type="pathway">
    <text evidence="9">Protein modification; lipoprotein biosynthesis (signal peptide cleavage).</text>
</comment>
<dbReference type="PATRIC" id="fig|45073.5.peg.605"/>
<comment type="caution">
    <text evidence="12">The sequence shown here is derived from an EMBL/GenBank/DDBJ whole genome shotgun (WGS) entry which is preliminary data.</text>
</comment>
<keyword evidence="2 9" id="KW-1003">Cell membrane</keyword>
<dbReference type="OrthoDB" id="9810259at2"/>
<dbReference type="Proteomes" id="UP000054618">
    <property type="component" value="Unassembled WGS sequence"/>
</dbReference>
<evidence type="ECO:0000256" key="7">
    <source>
        <dbReference type="ARBA" id="ARBA00022989"/>
    </source>
</evidence>
<dbReference type="Pfam" id="PF01252">
    <property type="entry name" value="Peptidase_A8"/>
    <property type="match status" value="1"/>
</dbReference>
<evidence type="ECO:0000256" key="3">
    <source>
        <dbReference type="ARBA" id="ARBA00022670"/>
    </source>
</evidence>
<keyword evidence="4 9" id="KW-0812">Transmembrane</keyword>
<evidence type="ECO:0000256" key="10">
    <source>
        <dbReference type="RuleBase" id="RU000594"/>
    </source>
</evidence>
<evidence type="ECO:0000256" key="1">
    <source>
        <dbReference type="ARBA" id="ARBA00006139"/>
    </source>
</evidence>
<organism evidence="12 13">
    <name type="scientific">Legionella quinlivanii</name>
    <dbReference type="NCBI Taxonomy" id="45073"/>
    <lineage>
        <taxon>Bacteria</taxon>
        <taxon>Pseudomonadati</taxon>
        <taxon>Pseudomonadota</taxon>
        <taxon>Gammaproteobacteria</taxon>
        <taxon>Legionellales</taxon>
        <taxon>Legionellaceae</taxon>
        <taxon>Legionella</taxon>
    </lineage>
</organism>
<keyword evidence="12" id="KW-0449">Lipoprotein</keyword>
<keyword evidence="5 9" id="KW-0064">Aspartyl protease</keyword>
<dbReference type="EMBL" id="LNYS01000006">
    <property type="protein sequence ID" value="KTD51730.1"/>
    <property type="molecule type" value="Genomic_DNA"/>
</dbReference>
<dbReference type="NCBIfam" id="TIGR00077">
    <property type="entry name" value="lspA"/>
    <property type="match status" value="1"/>
</dbReference>
<keyword evidence="6 9" id="KW-0378">Hydrolase</keyword>